<sequence>MQSIPFANLNGRFKIQSGQYSLPMLNELTLFHLLNHLS</sequence>
<proteinExistence type="predicted"/>
<organism evidence="1">
    <name type="scientific">Vibrio alginolyticus</name>
    <dbReference type="NCBI Taxonomy" id="663"/>
    <lineage>
        <taxon>Bacteria</taxon>
        <taxon>Pseudomonadati</taxon>
        <taxon>Pseudomonadota</taxon>
        <taxon>Gammaproteobacteria</taxon>
        <taxon>Vibrionales</taxon>
        <taxon>Vibrionaceae</taxon>
        <taxon>Vibrio</taxon>
    </lineage>
</organism>
<reference evidence="1" key="1">
    <citation type="journal article" date="2016" name="BMC Microbiol.">
        <title>Comparative genomic analysis of six new-found integrative conjugative elements (ICEs) in Vibrio alginolyticus.</title>
        <authorList>
            <person name="Luo P."/>
            <person name="He X."/>
            <person name="Wang Y."/>
            <person name="Liu Q."/>
            <person name="Hu C."/>
        </authorList>
    </citation>
    <scope>NUCLEOTIDE SEQUENCE</scope>
    <source>
        <strain evidence="1">A056</strain>
    </source>
</reference>
<accession>A0A0P0I8C7</accession>
<gene>
    <name evidence="1" type="ORF">ICEValA056_068</name>
</gene>
<protein>
    <submittedName>
        <fullName evidence="1">Uncharacterized protein</fullName>
    </submittedName>
</protein>
<evidence type="ECO:0000313" key="1">
    <source>
        <dbReference type="EMBL" id="ALJ83384.1"/>
    </source>
</evidence>
<dbReference type="AlphaFoldDB" id="A0A0P0I8C7"/>
<dbReference type="EMBL" id="KR231688">
    <property type="protein sequence ID" value="ALJ83384.1"/>
    <property type="molecule type" value="Genomic_DNA"/>
</dbReference>
<name>A0A0P0I8C7_VIBAL</name>